<evidence type="ECO:0000313" key="2">
    <source>
        <dbReference type="Proteomes" id="UP001382455"/>
    </source>
</evidence>
<accession>A0ABU8EYN8</accession>
<keyword evidence="2" id="KW-1185">Reference proteome</keyword>
<reference evidence="1 2" key="1">
    <citation type="submission" date="2023-12" db="EMBL/GenBank/DDBJ databases">
        <title>Friends and Foes: Symbiotic and Algicidal bacterial influence on Karenia brevis blooms.</title>
        <authorList>
            <person name="Fei C."/>
            <person name="Mohamed A.R."/>
            <person name="Booker A."/>
            <person name="Arshad M."/>
            <person name="Klass S."/>
            <person name="Ahn S."/>
            <person name="Gilbert P.M."/>
            <person name="Heil C.A."/>
            <person name="Martinez J.M."/>
            <person name="Amin S.A."/>
        </authorList>
    </citation>
    <scope>NUCLEOTIDE SEQUENCE [LARGE SCALE GENOMIC DNA]</scope>
    <source>
        <strain evidence="1 2">CE15</strain>
    </source>
</reference>
<evidence type="ECO:0008006" key="3">
    <source>
        <dbReference type="Google" id="ProtNLM"/>
    </source>
</evidence>
<gene>
    <name evidence="1" type="ORF">WAE96_20600</name>
</gene>
<protein>
    <recommendedName>
        <fullName evidence="3">HDOD domain-containing protein</fullName>
    </recommendedName>
</protein>
<sequence length="533" mass="61084">MDSLDKLFNVYNDKTQWRSAYPLLVDAATRIEETFHANQHVSIATLAVYNAKYSYATNLISRQCILICIFAKISGLNRIACVKLLQTAISHCVSISNELNCVAAKTSLNAKQHERYKNRYRYTYQFVKPHLSKLPLLQTDLVAKIKQQPHYSIDNRIVRLSYVLAKVITCVDDMPARTLRDAIHTVYLKTTRPEDKSLLTELGQLFNNPLPGETVRNEGLELRVLGQVSNNKLLCYHTDSKSFKEVKTSARVVKHRVAATNQIESLIGLWHKLPELVKFVKAPHINEYFTTHDLHVIRKSAHFSIGKLLGELTKNPNANTLVLNLAQRFSHKPISDIRHAIALVGIEQLPDLLENQQLLQRLRSLGKLNWHYVENRVSLLISFIESYKIIDPHFPCQKVINYALKYIAFTFKLFPHGIVLPINTTTPKHSITDINSLVNFYALHNQELPDQVKANPFFEISQSGYQLTEGTEVHSACFIHLVLCNLVYLGQTFEQQPAYIKQQMIYAQQQLQIENLDNYLTKLLDFSPVNRVL</sequence>
<name>A0ABU8EYN8_9GAMM</name>
<dbReference type="RefSeq" id="WP_336436938.1">
    <property type="nucleotide sequence ID" value="NZ_JBAWKS010000002.1"/>
</dbReference>
<organism evidence="1 2">
    <name type="scientific">Pseudoalteromonas spongiae</name>
    <dbReference type="NCBI Taxonomy" id="298657"/>
    <lineage>
        <taxon>Bacteria</taxon>
        <taxon>Pseudomonadati</taxon>
        <taxon>Pseudomonadota</taxon>
        <taxon>Gammaproteobacteria</taxon>
        <taxon>Alteromonadales</taxon>
        <taxon>Pseudoalteromonadaceae</taxon>
        <taxon>Pseudoalteromonas</taxon>
    </lineage>
</organism>
<proteinExistence type="predicted"/>
<dbReference type="Proteomes" id="UP001382455">
    <property type="component" value="Unassembled WGS sequence"/>
</dbReference>
<evidence type="ECO:0000313" key="1">
    <source>
        <dbReference type="EMBL" id="MEI4552090.1"/>
    </source>
</evidence>
<comment type="caution">
    <text evidence="1">The sequence shown here is derived from an EMBL/GenBank/DDBJ whole genome shotgun (WGS) entry which is preliminary data.</text>
</comment>
<dbReference type="EMBL" id="JBAWKS010000002">
    <property type="protein sequence ID" value="MEI4552090.1"/>
    <property type="molecule type" value="Genomic_DNA"/>
</dbReference>